<dbReference type="AlphaFoldDB" id="A0AAW0WHE8"/>
<dbReference type="Pfam" id="PF20023">
    <property type="entry name" value="WSLR"/>
    <property type="match status" value="1"/>
</dbReference>
<gene>
    <name evidence="6" type="ORF">OTU49_007781</name>
</gene>
<dbReference type="GO" id="GO:0055074">
    <property type="term" value="P:calcium ion homeostasis"/>
    <property type="evidence" value="ECO:0007669"/>
    <property type="project" value="TreeGrafter"/>
</dbReference>
<protein>
    <recommendedName>
        <fullName evidence="8">Wolframin</fullName>
    </recommendedName>
</protein>
<feature type="transmembrane region" description="Helical" evidence="2">
    <location>
        <begin position="407"/>
        <end position="431"/>
    </location>
</feature>
<evidence type="ECO:0000256" key="1">
    <source>
        <dbReference type="SAM" id="MobiDB-lite"/>
    </source>
</evidence>
<dbReference type="InterPro" id="IPR045460">
    <property type="entry name" value="Wolframin_EF-hand"/>
</dbReference>
<dbReference type="InterPro" id="IPR026209">
    <property type="entry name" value="Wolframin_fam"/>
</dbReference>
<keyword evidence="2" id="KW-0472">Membrane</keyword>
<dbReference type="Pfam" id="PF19914">
    <property type="entry name" value="WEF-hand"/>
    <property type="match status" value="1"/>
</dbReference>
<dbReference type="EMBL" id="JARKIK010000062">
    <property type="protein sequence ID" value="KAK8731062.1"/>
    <property type="molecule type" value="Genomic_DNA"/>
</dbReference>
<dbReference type="InterPro" id="IPR045458">
    <property type="entry name" value="Wolframin_Sel1-like_rpt"/>
</dbReference>
<evidence type="ECO:0000313" key="7">
    <source>
        <dbReference type="Proteomes" id="UP001445076"/>
    </source>
</evidence>
<feature type="transmembrane region" description="Helical" evidence="2">
    <location>
        <begin position="376"/>
        <end position="395"/>
    </location>
</feature>
<keyword evidence="7" id="KW-1185">Reference proteome</keyword>
<feature type="region of interest" description="Disordered" evidence="1">
    <location>
        <begin position="1"/>
        <end position="31"/>
    </location>
</feature>
<evidence type="ECO:0000259" key="5">
    <source>
        <dbReference type="Pfam" id="PF20053"/>
    </source>
</evidence>
<evidence type="ECO:0000256" key="2">
    <source>
        <dbReference type="SAM" id="Phobius"/>
    </source>
</evidence>
<organism evidence="6 7">
    <name type="scientific">Cherax quadricarinatus</name>
    <name type="common">Australian red claw crayfish</name>
    <dbReference type="NCBI Taxonomy" id="27406"/>
    <lineage>
        <taxon>Eukaryota</taxon>
        <taxon>Metazoa</taxon>
        <taxon>Ecdysozoa</taxon>
        <taxon>Arthropoda</taxon>
        <taxon>Crustacea</taxon>
        <taxon>Multicrustacea</taxon>
        <taxon>Malacostraca</taxon>
        <taxon>Eumalacostraca</taxon>
        <taxon>Eucarida</taxon>
        <taxon>Decapoda</taxon>
        <taxon>Pleocyemata</taxon>
        <taxon>Astacidea</taxon>
        <taxon>Parastacoidea</taxon>
        <taxon>Parastacidae</taxon>
        <taxon>Cherax</taxon>
    </lineage>
</organism>
<feature type="domain" description="Wolframin EF-hand" evidence="4">
    <location>
        <begin position="127"/>
        <end position="206"/>
    </location>
</feature>
<keyword evidence="2" id="KW-0812">Transmembrane</keyword>
<accession>A0AAW0WHE8</accession>
<feature type="transmembrane region" description="Helical" evidence="2">
    <location>
        <begin position="546"/>
        <end position="562"/>
    </location>
</feature>
<feature type="transmembrane region" description="Helical" evidence="2">
    <location>
        <begin position="262"/>
        <end position="286"/>
    </location>
</feature>
<feature type="domain" description="Wolframin OB-fold" evidence="3">
    <location>
        <begin position="706"/>
        <end position="814"/>
    </location>
</feature>
<name>A0AAW0WHE8_CHEQU</name>
<comment type="caution">
    <text evidence="6">The sequence shown here is derived from an EMBL/GenBank/DDBJ whole genome shotgun (WGS) entry which is preliminary data.</text>
</comment>
<feature type="transmembrane region" description="Helical" evidence="2">
    <location>
        <begin position="509"/>
        <end position="539"/>
    </location>
</feature>
<dbReference type="InterPro" id="IPR045461">
    <property type="entry name" value="Wolframin_OB_fold"/>
</dbReference>
<feature type="transmembrane region" description="Helical" evidence="2">
    <location>
        <begin position="451"/>
        <end position="472"/>
    </location>
</feature>
<feature type="transmembrane region" description="Helical" evidence="2">
    <location>
        <begin position="292"/>
        <end position="315"/>
    </location>
</feature>
<dbReference type="Pfam" id="PF19913">
    <property type="entry name" value="WCOB"/>
    <property type="match status" value="1"/>
</dbReference>
<dbReference type="PRINTS" id="PR02060">
    <property type="entry name" value="WOLFFAMILY"/>
</dbReference>
<dbReference type="InterPro" id="IPR045400">
    <property type="entry name" value="Wolframin_Cys-rich"/>
</dbReference>
<evidence type="ECO:0000313" key="6">
    <source>
        <dbReference type="EMBL" id="KAK8731062.1"/>
    </source>
</evidence>
<evidence type="ECO:0008006" key="8">
    <source>
        <dbReference type="Google" id="ProtNLM"/>
    </source>
</evidence>
<proteinExistence type="predicted"/>
<dbReference type="PANTHER" id="PTHR13098">
    <property type="entry name" value="WOLFRAMIN"/>
    <property type="match status" value="1"/>
</dbReference>
<evidence type="ECO:0000259" key="4">
    <source>
        <dbReference type="Pfam" id="PF19914"/>
    </source>
</evidence>
<dbReference type="GO" id="GO:0005789">
    <property type="term" value="C:endoplasmic reticulum membrane"/>
    <property type="evidence" value="ECO:0007669"/>
    <property type="project" value="TreeGrafter"/>
</dbReference>
<reference evidence="6 7" key="1">
    <citation type="journal article" date="2024" name="BMC Genomics">
        <title>Genome assembly of redclaw crayfish (Cherax quadricarinatus) provides insights into its immune adaptation and hypoxia tolerance.</title>
        <authorList>
            <person name="Liu Z."/>
            <person name="Zheng J."/>
            <person name="Li H."/>
            <person name="Fang K."/>
            <person name="Wang S."/>
            <person name="He J."/>
            <person name="Zhou D."/>
            <person name="Weng S."/>
            <person name="Chi M."/>
            <person name="Gu Z."/>
            <person name="He J."/>
            <person name="Li F."/>
            <person name="Wang M."/>
        </authorList>
    </citation>
    <scope>NUCLEOTIDE SEQUENCE [LARGE SCALE GENOMIC DNA]</scope>
    <source>
        <strain evidence="6">ZL_2023a</strain>
    </source>
</reference>
<feature type="domain" description="Wolframin cysteine-rich" evidence="5">
    <location>
        <begin position="603"/>
        <end position="704"/>
    </location>
</feature>
<feature type="transmembrane region" description="Helical" evidence="2">
    <location>
        <begin position="351"/>
        <end position="370"/>
    </location>
</feature>
<dbReference type="Pfam" id="PF20053">
    <property type="entry name" value="WC-rich"/>
    <property type="match status" value="1"/>
</dbReference>
<evidence type="ECO:0000259" key="3">
    <source>
        <dbReference type="Pfam" id="PF19913"/>
    </source>
</evidence>
<sequence>MAATLPSDTHLQEADTTNRKTTRKQWSIQGGPRGLLRRMRSQLAEDGCPESQLVMGKTLLQQQSQENEGDEEGARLAVFWLTRASLQGSSEATELLQNCLDKNIGICEHNYHEVRECLAMDLQEKLARRAAHMLFCSVSDGNDVISSSGLTSKIQEVLAGDDEDGMETENQQQNHEQSESCATLEQRYGGERFTEEHLVSGSVLYCQGRVPPLHHFLTLDSSSPKTSYVLQAIHWPYRALEGIYHSCLHFFGVVLTNYAHKILGFFTPVFSGLAIFLLGSLISLFGVENTAVVLPVIVSCISLIIMVMSSVHMLLNRKRFNSFHIWSLVFSHFCSELDIDRAERRFKARCWKPYGTMCMAVFFYLSTVPLTSPKLMIIFLPVMCVSAIITFLLIPERLNGWQFLSQIVYISAMIPSVHTSISSWLVSVSAGTGLEHILAENHIDVWWKLKFHLGVGPLLHLLWFGIQLGMVVCSGLVRLPPHLVSVVWCHLAVIAYQKVATPTDILYPVVGWSVLIFLPTLASFLLLVGPAIICALLGYHVGVDNQALLLLFLCSTIGLWILKHLPNLLLVCKWVMVGLMLLVLMHPNLFVRSPSAQHSSLQWDSYTNVCLPSKDTGAVTVHGCLPLLETLVKWQGSVAQVSIISVHNLPEAVFSQLPTALVKPIQCYLGKRLPPCPVSKIITTQMERCQLLHSVLGSDACTLENWNTYNFDITVAMSSSYWKFGNEGSQVSLQADSTFQDFVLKLHIGDKVEFVGALSEGIGSLHPKLHLSSIKCIDCKSKLAPVHKVNLQISYNIWAVPTFIFNFFLGPTLTI</sequence>
<dbReference type="PANTHER" id="PTHR13098:SF3">
    <property type="entry name" value="WOLFRAMIN"/>
    <property type="match status" value="1"/>
</dbReference>
<feature type="transmembrane region" description="Helical" evidence="2">
    <location>
        <begin position="479"/>
        <end position="497"/>
    </location>
</feature>
<keyword evidence="2" id="KW-1133">Transmembrane helix</keyword>
<dbReference type="Proteomes" id="UP001445076">
    <property type="component" value="Unassembled WGS sequence"/>
</dbReference>
<dbReference type="GO" id="GO:0030968">
    <property type="term" value="P:endoplasmic reticulum unfolded protein response"/>
    <property type="evidence" value="ECO:0007669"/>
    <property type="project" value="TreeGrafter"/>
</dbReference>